<dbReference type="EMBL" id="VNJJ01000012">
    <property type="protein sequence ID" value="TVX97337.1"/>
    <property type="molecule type" value="Genomic_DNA"/>
</dbReference>
<keyword evidence="1" id="KW-1133">Transmembrane helix</keyword>
<protein>
    <submittedName>
        <fullName evidence="2">Uncharacterized protein</fullName>
    </submittedName>
</protein>
<keyword evidence="1" id="KW-0472">Membrane</keyword>
<dbReference type="Proteomes" id="UP000316330">
    <property type="component" value="Unassembled WGS sequence"/>
</dbReference>
<proteinExistence type="predicted"/>
<sequence>MEIKEFLPYLSVPSIIGGIVLIIRIIALARTTKIERLLMNDQKNITIFLIQSFFASIITAIIALYFTSLADGDEQIEFYVALFLVYFVLAFASVPGVYSVLSLVKKRSIHYVLVDSEVVTDSMAPVNDPVEVTVGAQYKIKLYIHRVTFEDKVIVSSKPTLNDIQGFKRVIDKSFLYDKDIFEEKL</sequence>
<feature type="transmembrane region" description="Helical" evidence="1">
    <location>
        <begin position="78"/>
        <end position="101"/>
    </location>
</feature>
<keyword evidence="1" id="KW-0812">Transmembrane</keyword>
<dbReference type="RefSeq" id="WP_144705226.1">
    <property type="nucleotide sequence ID" value="NZ_VNJJ01000012.1"/>
</dbReference>
<keyword evidence="3" id="KW-1185">Reference proteome</keyword>
<organism evidence="2 3">
    <name type="scientific">Cohnella terricola</name>
    <dbReference type="NCBI Taxonomy" id="1289167"/>
    <lineage>
        <taxon>Bacteria</taxon>
        <taxon>Bacillati</taxon>
        <taxon>Bacillota</taxon>
        <taxon>Bacilli</taxon>
        <taxon>Bacillales</taxon>
        <taxon>Paenibacillaceae</taxon>
        <taxon>Cohnella</taxon>
    </lineage>
</organism>
<comment type="caution">
    <text evidence="2">The sequence shown here is derived from an EMBL/GenBank/DDBJ whole genome shotgun (WGS) entry which is preliminary data.</text>
</comment>
<name>A0A559JBV4_9BACL</name>
<accession>A0A559JBV4</accession>
<evidence type="ECO:0000313" key="2">
    <source>
        <dbReference type="EMBL" id="TVX97337.1"/>
    </source>
</evidence>
<gene>
    <name evidence="2" type="ORF">FPZ45_18535</name>
</gene>
<feature type="transmembrane region" description="Helical" evidence="1">
    <location>
        <begin position="47"/>
        <end position="66"/>
    </location>
</feature>
<dbReference type="AlphaFoldDB" id="A0A559JBV4"/>
<dbReference type="OrthoDB" id="9847443at2"/>
<evidence type="ECO:0000256" key="1">
    <source>
        <dbReference type="SAM" id="Phobius"/>
    </source>
</evidence>
<evidence type="ECO:0000313" key="3">
    <source>
        <dbReference type="Proteomes" id="UP000316330"/>
    </source>
</evidence>
<reference evidence="2 3" key="1">
    <citation type="submission" date="2019-07" db="EMBL/GenBank/DDBJ databases">
        <authorList>
            <person name="Kim J."/>
        </authorList>
    </citation>
    <scope>NUCLEOTIDE SEQUENCE [LARGE SCALE GENOMIC DNA]</scope>
    <source>
        <strain evidence="2 3">G13</strain>
    </source>
</reference>
<feature type="transmembrane region" description="Helical" evidence="1">
    <location>
        <begin position="6"/>
        <end position="27"/>
    </location>
</feature>